<dbReference type="InterPro" id="IPR003838">
    <property type="entry name" value="ABC3_permease_C"/>
</dbReference>
<dbReference type="GO" id="GO:0005886">
    <property type="term" value="C:plasma membrane"/>
    <property type="evidence" value="ECO:0007669"/>
    <property type="project" value="UniProtKB-SubCell"/>
</dbReference>
<evidence type="ECO:0000256" key="4">
    <source>
        <dbReference type="ARBA" id="ARBA00022989"/>
    </source>
</evidence>
<feature type="domain" description="ABC3 transporter permease C-terminal" evidence="8">
    <location>
        <begin position="271"/>
        <end position="383"/>
    </location>
</feature>
<dbReference type="Pfam" id="PF02687">
    <property type="entry name" value="FtsX"/>
    <property type="match status" value="1"/>
</dbReference>
<dbReference type="AlphaFoldDB" id="G9QL06"/>
<dbReference type="GO" id="GO:0022857">
    <property type="term" value="F:transmembrane transporter activity"/>
    <property type="evidence" value="ECO:0007669"/>
    <property type="project" value="TreeGrafter"/>
</dbReference>
<feature type="transmembrane region" description="Helical" evidence="7">
    <location>
        <begin position="20"/>
        <end position="42"/>
    </location>
</feature>
<keyword evidence="5 7" id="KW-0472">Membrane</keyword>
<feature type="domain" description="MacB-like periplasmic core" evidence="9">
    <location>
        <begin position="22"/>
        <end position="227"/>
    </location>
</feature>
<dbReference type="PANTHER" id="PTHR30572">
    <property type="entry name" value="MEMBRANE COMPONENT OF TRANSPORTER-RELATED"/>
    <property type="match status" value="1"/>
</dbReference>
<evidence type="ECO:0000256" key="1">
    <source>
        <dbReference type="ARBA" id="ARBA00004651"/>
    </source>
</evidence>
<evidence type="ECO:0000256" key="7">
    <source>
        <dbReference type="SAM" id="Phobius"/>
    </source>
</evidence>
<reference evidence="10 11" key="1">
    <citation type="submission" date="2011-09" db="EMBL/GenBank/DDBJ databases">
        <title>The Genome Sequence of Bacillus smithii 7_3_47FAA.</title>
        <authorList>
            <consortium name="The Broad Institute Genome Sequencing Platform"/>
            <person name="Earl A."/>
            <person name="Ward D."/>
            <person name="Feldgarden M."/>
            <person name="Gevers D."/>
            <person name="Daigneault M."/>
            <person name="Strauss J."/>
            <person name="Allen-Vercoe E."/>
            <person name="Young S.K."/>
            <person name="Zeng Q."/>
            <person name="Gargeya S."/>
            <person name="Fitzgerald M."/>
            <person name="Haas B."/>
            <person name="Abouelleil A."/>
            <person name="Alvarado L."/>
            <person name="Arachchi H.M."/>
            <person name="Berlin A."/>
            <person name="Brown A."/>
            <person name="Chapman S.B."/>
            <person name="Chen Z."/>
            <person name="Dunbar C."/>
            <person name="Freedman E."/>
            <person name="Gearin G."/>
            <person name="Goldberg J."/>
            <person name="Griggs A."/>
            <person name="Gujja S."/>
            <person name="Heiman D."/>
            <person name="Howarth C."/>
            <person name="Larson L."/>
            <person name="Lui A."/>
            <person name="MacDonald P.J.P."/>
            <person name="Montmayeur A."/>
            <person name="Murphy C."/>
            <person name="Neiman D."/>
            <person name="Pearson M."/>
            <person name="Priest M."/>
            <person name="Roberts A."/>
            <person name="Saif S."/>
            <person name="Shea T."/>
            <person name="Shenoy N."/>
            <person name="Sisk P."/>
            <person name="Stolte C."/>
            <person name="Sykes S."/>
            <person name="Wortman J."/>
            <person name="Nusbaum C."/>
            <person name="Birren B."/>
        </authorList>
    </citation>
    <scope>NUCLEOTIDE SEQUENCE [LARGE SCALE GENOMIC DNA]</scope>
    <source>
        <strain evidence="10 11">7_3_47FAA</strain>
    </source>
</reference>
<dbReference type="Pfam" id="PF12704">
    <property type="entry name" value="MacB_PCD"/>
    <property type="match status" value="1"/>
</dbReference>
<keyword evidence="2" id="KW-1003">Cell membrane</keyword>
<feature type="transmembrane region" description="Helical" evidence="7">
    <location>
        <begin position="266"/>
        <end position="291"/>
    </location>
</feature>
<dbReference type="InterPro" id="IPR050250">
    <property type="entry name" value="Macrolide_Exporter_MacB"/>
</dbReference>
<evidence type="ECO:0000256" key="2">
    <source>
        <dbReference type="ARBA" id="ARBA00022475"/>
    </source>
</evidence>
<name>G9QL06_9BACI</name>
<sequence>MLAIIPSIKMAFRSIQGNKLRSFLTMLGIIIGVSSVIVLISIGQGSSKEVASQMNQLGTNLLTVNVMDSDRVQLKMDDIEKFRDITGVKEIAPVVSGRVYVKNGTTSTQVSLLGTSSSYQTVRNAQVSQGRFLSDIDVEYRQKVVILGSNTAQTLFGFDNPVGKYVQVEGTSFKVIGVLASKGSSFGQSGDDVIIMPLSTAQRLVKNTSIQTVYVQGKDASEVPFVMVQLKRTLARLFPNDQDSYSVFNQQDLMETMSSVNNTMTMMLGGIAGISLLFGGIGIMNIMLVSVSERTKEIGIRKAIGAKRRDILMQFLIEAVVLSALGGAIGVGFGLVIGKGLAATIGLSVSYSVSVCMVAFLFSLFIGVVFGVFPANKAAKLDPIQALRYE</sequence>
<dbReference type="PANTHER" id="PTHR30572:SF4">
    <property type="entry name" value="ABC TRANSPORTER PERMEASE YTRF"/>
    <property type="match status" value="1"/>
</dbReference>
<dbReference type="Proteomes" id="UP000011747">
    <property type="component" value="Unassembled WGS sequence"/>
</dbReference>
<keyword evidence="11" id="KW-1185">Reference proteome</keyword>
<dbReference type="HOGENOM" id="CLU_000604_8_0_9"/>
<accession>G9QL06</accession>
<organism evidence="10 11">
    <name type="scientific">Bacillus smithii 7_3_47FAA</name>
    <dbReference type="NCBI Taxonomy" id="665952"/>
    <lineage>
        <taxon>Bacteria</taxon>
        <taxon>Bacillati</taxon>
        <taxon>Bacillota</taxon>
        <taxon>Bacilli</taxon>
        <taxon>Bacillales</taxon>
        <taxon>Bacillaceae</taxon>
        <taxon>Bacillus</taxon>
    </lineage>
</organism>
<comment type="similarity">
    <text evidence="6">Belongs to the ABC-4 integral membrane protein family.</text>
</comment>
<dbReference type="EMBL" id="ACWF01000089">
    <property type="protein sequence ID" value="EHL78176.1"/>
    <property type="molecule type" value="Genomic_DNA"/>
</dbReference>
<feature type="transmembrane region" description="Helical" evidence="7">
    <location>
        <begin position="349"/>
        <end position="373"/>
    </location>
</feature>
<evidence type="ECO:0000256" key="3">
    <source>
        <dbReference type="ARBA" id="ARBA00022692"/>
    </source>
</evidence>
<comment type="subcellular location">
    <subcellularLocation>
        <location evidence="1">Cell membrane</location>
        <topology evidence="1">Multi-pass membrane protein</topology>
    </subcellularLocation>
</comment>
<keyword evidence="3 7" id="KW-0812">Transmembrane</keyword>
<evidence type="ECO:0000313" key="11">
    <source>
        <dbReference type="Proteomes" id="UP000011747"/>
    </source>
</evidence>
<dbReference type="PATRIC" id="fig|665952.3.peg.1716"/>
<proteinExistence type="inferred from homology"/>
<feature type="transmembrane region" description="Helical" evidence="7">
    <location>
        <begin position="311"/>
        <end position="337"/>
    </location>
</feature>
<evidence type="ECO:0000256" key="5">
    <source>
        <dbReference type="ARBA" id="ARBA00023136"/>
    </source>
</evidence>
<evidence type="ECO:0000259" key="9">
    <source>
        <dbReference type="Pfam" id="PF12704"/>
    </source>
</evidence>
<keyword evidence="4 7" id="KW-1133">Transmembrane helix</keyword>
<evidence type="ECO:0008006" key="12">
    <source>
        <dbReference type="Google" id="ProtNLM"/>
    </source>
</evidence>
<evidence type="ECO:0000259" key="8">
    <source>
        <dbReference type="Pfam" id="PF02687"/>
    </source>
</evidence>
<evidence type="ECO:0000256" key="6">
    <source>
        <dbReference type="ARBA" id="ARBA00038076"/>
    </source>
</evidence>
<dbReference type="InterPro" id="IPR025857">
    <property type="entry name" value="MacB_PCD"/>
</dbReference>
<evidence type="ECO:0000313" key="10">
    <source>
        <dbReference type="EMBL" id="EHL78176.1"/>
    </source>
</evidence>
<protein>
    <recommendedName>
        <fullName evidence="12">ABC transporter permease</fullName>
    </recommendedName>
</protein>
<gene>
    <name evidence="10" type="ORF">HMPREF1015_02416</name>
</gene>
<comment type="caution">
    <text evidence="10">The sequence shown here is derived from an EMBL/GenBank/DDBJ whole genome shotgun (WGS) entry which is preliminary data.</text>
</comment>